<evidence type="ECO:0000313" key="2">
    <source>
        <dbReference type="Proteomes" id="UP000076722"/>
    </source>
</evidence>
<name>A0A164SDV9_9AGAM</name>
<keyword evidence="2" id="KW-1185">Reference proteome</keyword>
<dbReference type="Proteomes" id="UP000076722">
    <property type="component" value="Unassembled WGS sequence"/>
</dbReference>
<accession>A0A164SDV9</accession>
<protein>
    <recommendedName>
        <fullName evidence="3">F-box domain-containing protein</fullName>
    </recommendedName>
</protein>
<evidence type="ECO:0008006" key="3">
    <source>
        <dbReference type="Google" id="ProtNLM"/>
    </source>
</evidence>
<evidence type="ECO:0000313" key="1">
    <source>
        <dbReference type="EMBL" id="KZS91384.1"/>
    </source>
</evidence>
<gene>
    <name evidence="1" type="ORF">SISNIDRAFT_487369</name>
</gene>
<dbReference type="OrthoDB" id="3365698at2759"/>
<reference evidence="1 2" key="1">
    <citation type="journal article" date="2016" name="Mol. Biol. Evol.">
        <title>Comparative Genomics of Early-Diverging Mushroom-Forming Fungi Provides Insights into the Origins of Lignocellulose Decay Capabilities.</title>
        <authorList>
            <person name="Nagy L.G."/>
            <person name="Riley R."/>
            <person name="Tritt A."/>
            <person name="Adam C."/>
            <person name="Daum C."/>
            <person name="Floudas D."/>
            <person name="Sun H."/>
            <person name="Yadav J.S."/>
            <person name="Pangilinan J."/>
            <person name="Larsson K.H."/>
            <person name="Matsuura K."/>
            <person name="Barry K."/>
            <person name="Labutti K."/>
            <person name="Kuo R."/>
            <person name="Ohm R.A."/>
            <person name="Bhattacharya S.S."/>
            <person name="Shirouzu T."/>
            <person name="Yoshinaga Y."/>
            <person name="Martin F.M."/>
            <person name="Grigoriev I.V."/>
            <person name="Hibbett D.S."/>
        </authorList>
    </citation>
    <scope>NUCLEOTIDE SEQUENCE [LARGE SCALE GENOMIC DNA]</scope>
    <source>
        <strain evidence="1 2">HHB9708</strain>
    </source>
</reference>
<dbReference type="EMBL" id="KV419415">
    <property type="protein sequence ID" value="KZS91384.1"/>
    <property type="molecule type" value="Genomic_DNA"/>
</dbReference>
<proteinExistence type="predicted"/>
<organism evidence="1 2">
    <name type="scientific">Sistotremastrum niveocremeum HHB9708</name>
    <dbReference type="NCBI Taxonomy" id="1314777"/>
    <lineage>
        <taxon>Eukaryota</taxon>
        <taxon>Fungi</taxon>
        <taxon>Dikarya</taxon>
        <taxon>Basidiomycota</taxon>
        <taxon>Agaricomycotina</taxon>
        <taxon>Agaricomycetes</taxon>
        <taxon>Sistotremastrales</taxon>
        <taxon>Sistotremastraceae</taxon>
        <taxon>Sertulicium</taxon>
        <taxon>Sertulicium niveocremeum</taxon>
    </lineage>
</organism>
<sequence length="159" mass="18106">MDPETRNDLPSDDLHGEGQAEAFNKSSIASKVIHRREHNLKVPFGRLPDDILREISIEHVHIWRMARGWKKCFGWRTILAVSSRLRSVTLETPTLWTTISLDWPTAIIDLFHSRSKGLPLHLQTDRYIGNDESKAQAAGEFLSTNIAVISNLDITWDPP</sequence>
<dbReference type="AlphaFoldDB" id="A0A164SDV9"/>